<dbReference type="EMBL" id="CAJNNV010029730">
    <property type="protein sequence ID" value="CAE8629866.1"/>
    <property type="molecule type" value="Genomic_DNA"/>
</dbReference>
<accession>A0A813GX62</accession>
<dbReference type="AlphaFoldDB" id="A0A813GX62"/>
<keyword evidence="2" id="KW-1185">Reference proteome</keyword>
<gene>
    <name evidence="1" type="ORF">PGLA1383_LOCUS46264</name>
</gene>
<evidence type="ECO:0000313" key="2">
    <source>
        <dbReference type="Proteomes" id="UP000654075"/>
    </source>
</evidence>
<evidence type="ECO:0000313" key="1">
    <source>
        <dbReference type="EMBL" id="CAE8629866.1"/>
    </source>
</evidence>
<sequence>MLLQIMRNSICSDCQSQLLSIIISPSTLCPSELNIGVMSSAKSAPQASSPSAFTDCTVSCCCLRRYPREKVGDNMLLDNAAALQPSLFQQLCLCQCTPLARVKPVLELVPQLRGLAGVTVQDGDHVTKGSLQTLKWADFDPQTRVATKPVFGGFGWKDGTTGLWSEGASKSCLRGVVFNLGRSCNYTYKFTFAEDYLSADIDAMANLTGPCCPCVPAWFTLPRFLSHFTMKQDLGSTDGTEWTRYSSNFGEEPTFSYKLLEVYQPDGTPGRHFERLKIADPDVLVTF</sequence>
<name>A0A813GX62_POLGL</name>
<comment type="caution">
    <text evidence="1">The sequence shown here is derived from an EMBL/GenBank/DDBJ whole genome shotgun (WGS) entry which is preliminary data.</text>
</comment>
<proteinExistence type="predicted"/>
<reference evidence="1" key="1">
    <citation type="submission" date="2021-02" db="EMBL/GenBank/DDBJ databases">
        <authorList>
            <person name="Dougan E. K."/>
            <person name="Rhodes N."/>
            <person name="Thang M."/>
            <person name="Chan C."/>
        </authorList>
    </citation>
    <scope>NUCLEOTIDE SEQUENCE</scope>
</reference>
<organism evidence="1 2">
    <name type="scientific">Polarella glacialis</name>
    <name type="common">Dinoflagellate</name>
    <dbReference type="NCBI Taxonomy" id="89957"/>
    <lineage>
        <taxon>Eukaryota</taxon>
        <taxon>Sar</taxon>
        <taxon>Alveolata</taxon>
        <taxon>Dinophyceae</taxon>
        <taxon>Suessiales</taxon>
        <taxon>Suessiaceae</taxon>
        <taxon>Polarella</taxon>
    </lineage>
</organism>
<protein>
    <submittedName>
        <fullName evidence="1">Uncharacterized protein</fullName>
    </submittedName>
</protein>
<dbReference type="Proteomes" id="UP000654075">
    <property type="component" value="Unassembled WGS sequence"/>
</dbReference>